<organism evidence="2 3">
    <name type="scientific">Dreissena polymorpha</name>
    <name type="common">Zebra mussel</name>
    <name type="synonym">Mytilus polymorpha</name>
    <dbReference type="NCBI Taxonomy" id="45954"/>
    <lineage>
        <taxon>Eukaryota</taxon>
        <taxon>Metazoa</taxon>
        <taxon>Spiralia</taxon>
        <taxon>Lophotrochozoa</taxon>
        <taxon>Mollusca</taxon>
        <taxon>Bivalvia</taxon>
        <taxon>Autobranchia</taxon>
        <taxon>Heteroconchia</taxon>
        <taxon>Euheterodonta</taxon>
        <taxon>Imparidentia</taxon>
        <taxon>Neoheterodontei</taxon>
        <taxon>Myida</taxon>
        <taxon>Dreissenoidea</taxon>
        <taxon>Dreissenidae</taxon>
        <taxon>Dreissena</taxon>
    </lineage>
</organism>
<evidence type="ECO:0000313" key="2">
    <source>
        <dbReference type="EMBL" id="KAH3691312.1"/>
    </source>
</evidence>
<keyword evidence="3" id="KW-1185">Reference proteome</keyword>
<evidence type="ECO:0000313" key="3">
    <source>
        <dbReference type="Proteomes" id="UP000828390"/>
    </source>
</evidence>
<evidence type="ECO:0000256" key="1">
    <source>
        <dbReference type="SAM" id="MobiDB-lite"/>
    </source>
</evidence>
<protein>
    <submittedName>
        <fullName evidence="2">Uncharacterized protein</fullName>
    </submittedName>
</protein>
<feature type="region of interest" description="Disordered" evidence="1">
    <location>
        <begin position="16"/>
        <end position="40"/>
    </location>
</feature>
<dbReference type="AlphaFoldDB" id="A0A9D3XZP4"/>
<comment type="caution">
    <text evidence="2">The sequence shown here is derived from an EMBL/GenBank/DDBJ whole genome shotgun (WGS) entry which is preliminary data.</text>
</comment>
<proteinExistence type="predicted"/>
<reference evidence="2" key="1">
    <citation type="journal article" date="2019" name="bioRxiv">
        <title>The Genome of the Zebra Mussel, Dreissena polymorpha: A Resource for Invasive Species Research.</title>
        <authorList>
            <person name="McCartney M.A."/>
            <person name="Auch B."/>
            <person name="Kono T."/>
            <person name="Mallez S."/>
            <person name="Zhang Y."/>
            <person name="Obille A."/>
            <person name="Becker A."/>
            <person name="Abrahante J.E."/>
            <person name="Garbe J."/>
            <person name="Badalamenti J.P."/>
            <person name="Herman A."/>
            <person name="Mangelson H."/>
            <person name="Liachko I."/>
            <person name="Sullivan S."/>
            <person name="Sone E.D."/>
            <person name="Koren S."/>
            <person name="Silverstein K.A.T."/>
            <person name="Beckman K.B."/>
            <person name="Gohl D.M."/>
        </authorList>
    </citation>
    <scope>NUCLEOTIDE SEQUENCE</scope>
    <source>
        <strain evidence="2">Duluth1</strain>
        <tissue evidence="2">Whole animal</tissue>
    </source>
</reference>
<reference evidence="2" key="2">
    <citation type="submission" date="2020-11" db="EMBL/GenBank/DDBJ databases">
        <authorList>
            <person name="McCartney M.A."/>
            <person name="Auch B."/>
            <person name="Kono T."/>
            <person name="Mallez S."/>
            <person name="Becker A."/>
            <person name="Gohl D.M."/>
            <person name="Silverstein K.A.T."/>
            <person name="Koren S."/>
            <person name="Bechman K.B."/>
            <person name="Herman A."/>
            <person name="Abrahante J.E."/>
            <person name="Garbe J."/>
        </authorList>
    </citation>
    <scope>NUCLEOTIDE SEQUENCE</scope>
    <source>
        <strain evidence="2">Duluth1</strain>
        <tissue evidence="2">Whole animal</tissue>
    </source>
</reference>
<feature type="region of interest" description="Disordered" evidence="1">
    <location>
        <begin position="51"/>
        <end position="70"/>
    </location>
</feature>
<feature type="compositionally biased region" description="Basic and acidic residues" evidence="1">
    <location>
        <begin position="27"/>
        <end position="40"/>
    </location>
</feature>
<gene>
    <name evidence="2" type="ORF">DPMN_192363</name>
</gene>
<name>A0A9D3XZP4_DREPO</name>
<accession>A0A9D3XZP4</accession>
<dbReference type="Proteomes" id="UP000828390">
    <property type="component" value="Unassembled WGS sequence"/>
</dbReference>
<sequence length="104" mass="11588">MPRPFWYLQVSQTVGAPAGDSQTVPHKIPDRRAQKGDFQRVCDGAKTVRATAGDSQTVQEISQDRRGTYKRLSDSLRRCQDFLGTSRRLPDSLSDLEAPAVSPR</sequence>
<dbReference type="EMBL" id="JAIWYP010000039">
    <property type="protein sequence ID" value="KAH3691312.1"/>
    <property type="molecule type" value="Genomic_DNA"/>
</dbReference>